<dbReference type="OrthoDB" id="7466at2157"/>
<dbReference type="InterPro" id="IPR050471">
    <property type="entry name" value="AB_hydrolase"/>
</dbReference>
<accession>L9XG57</accession>
<dbReference type="STRING" id="1227497.C491_04826"/>
<keyword evidence="2" id="KW-0378">Hydrolase</keyword>
<keyword evidence="2" id="KW-0012">Acyltransferase</keyword>
<evidence type="ECO:0000313" key="3">
    <source>
        <dbReference type="Proteomes" id="UP000011688"/>
    </source>
</evidence>
<keyword evidence="3" id="KW-1185">Reference proteome</keyword>
<name>L9XG57_9EURY</name>
<dbReference type="PANTHER" id="PTHR43433">
    <property type="entry name" value="HYDROLASE, ALPHA/BETA FOLD FAMILY PROTEIN"/>
    <property type="match status" value="1"/>
</dbReference>
<dbReference type="RefSeq" id="WP_005554194.1">
    <property type="nucleotide sequence ID" value="NZ_AOIB01000014.1"/>
</dbReference>
<evidence type="ECO:0000259" key="1">
    <source>
        <dbReference type="Pfam" id="PF00561"/>
    </source>
</evidence>
<dbReference type="eggNOG" id="arCOG01648">
    <property type="taxonomic scope" value="Archaea"/>
</dbReference>
<organism evidence="2 3">
    <name type="scientific">Natronococcus amylolyticus DSM 10524</name>
    <dbReference type="NCBI Taxonomy" id="1227497"/>
    <lineage>
        <taxon>Archaea</taxon>
        <taxon>Methanobacteriati</taxon>
        <taxon>Methanobacteriota</taxon>
        <taxon>Stenosarchaea group</taxon>
        <taxon>Halobacteria</taxon>
        <taxon>Halobacteriales</taxon>
        <taxon>Natrialbaceae</taxon>
        <taxon>Natronococcus</taxon>
    </lineage>
</organism>
<dbReference type="AlphaFoldDB" id="L9XG57"/>
<sequence length="265" mass="28667">MAEFEGRIAGHPTVRFGNGDQPLVIIPGLSDSLQGDETSRFTRLLLKRYYMRAFADDYDVYIVSRPRELPDDTTTRKLAANYAAVLEEIGQAAVLGMSMGGLIAQYLGSDHPANVQKLVVSLAGPHLSESGAEHVSKWLDSALEGRWSEVYLGSVEATYSSTGARAAYGTLLQLPGVVRQPPYPNDFIASAQACLDHDSTAVLSSIEPETLVLGGELDVLFDADDLRSMGGTIPNATTRILEDTGHGAFEERRTAFTEAITAFLR</sequence>
<feature type="domain" description="AB hydrolase-1" evidence="1">
    <location>
        <begin position="64"/>
        <end position="251"/>
    </location>
</feature>
<dbReference type="GO" id="GO:0016787">
    <property type="term" value="F:hydrolase activity"/>
    <property type="evidence" value="ECO:0007669"/>
    <property type="project" value="UniProtKB-KW"/>
</dbReference>
<evidence type="ECO:0000313" key="2">
    <source>
        <dbReference type="EMBL" id="ELY59663.1"/>
    </source>
</evidence>
<proteinExistence type="predicted"/>
<reference evidence="2 3" key="1">
    <citation type="journal article" date="2014" name="PLoS Genet.">
        <title>Phylogenetically driven sequencing of extremely halophilic archaea reveals strategies for static and dynamic osmo-response.</title>
        <authorList>
            <person name="Becker E.A."/>
            <person name="Seitzer P.M."/>
            <person name="Tritt A."/>
            <person name="Larsen D."/>
            <person name="Krusor M."/>
            <person name="Yao A.I."/>
            <person name="Wu D."/>
            <person name="Madern D."/>
            <person name="Eisen J.A."/>
            <person name="Darling A.E."/>
            <person name="Facciotti M.T."/>
        </authorList>
    </citation>
    <scope>NUCLEOTIDE SEQUENCE [LARGE SCALE GENOMIC DNA]</scope>
    <source>
        <strain evidence="2 3">DSM 10524</strain>
    </source>
</reference>
<protein>
    <submittedName>
        <fullName evidence="2">Hydrolase or acyltransferase of alpha/beta superfamily protein</fullName>
    </submittedName>
</protein>
<dbReference type="SUPFAM" id="SSF53474">
    <property type="entry name" value="alpha/beta-Hydrolases"/>
    <property type="match status" value="1"/>
</dbReference>
<dbReference type="Proteomes" id="UP000011688">
    <property type="component" value="Unassembled WGS sequence"/>
</dbReference>
<gene>
    <name evidence="2" type="ORF">C491_04826</name>
</gene>
<dbReference type="EMBL" id="AOIB01000014">
    <property type="protein sequence ID" value="ELY59663.1"/>
    <property type="molecule type" value="Genomic_DNA"/>
</dbReference>
<dbReference type="GO" id="GO:0016746">
    <property type="term" value="F:acyltransferase activity"/>
    <property type="evidence" value="ECO:0007669"/>
    <property type="project" value="UniProtKB-KW"/>
</dbReference>
<comment type="caution">
    <text evidence="2">The sequence shown here is derived from an EMBL/GenBank/DDBJ whole genome shotgun (WGS) entry which is preliminary data.</text>
</comment>
<dbReference type="InterPro" id="IPR000073">
    <property type="entry name" value="AB_hydrolase_1"/>
</dbReference>
<dbReference type="InterPro" id="IPR029058">
    <property type="entry name" value="AB_hydrolase_fold"/>
</dbReference>
<dbReference type="Gene3D" id="3.40.50.1820">
    <property type="entry name" value="alpha/beta hydrolase"/>
    <property type="match status" value="1"/>
</dbReference>
<dbReference type="Pfam" id="PF00561">
    <property type="entry name" value="Abhydrolase_1"/>
    <property type="match status" value="1"/>
</dbReference>
<dbReference type="PANTHER" id="PTHR43433:SF5">
    <property type="entry name" value="AB HYDROLASE-1 DOMAIN-CONTAINING PROTEIN"/>
    <property type="match status" value="1"/>
</dbReference>
<keyword evidence="2" id="KW-0808">Transferase</keyword>